<protein>
    <submittedName>
        <fullName evidence="3">Mucin-associated surface protein (MASP)</fullName>
    </submittedName>
</protein>
<feature type="compositionally biased region" description="Polar residues" evidence="2">
    <location>
        <begin position="41"/>
        <end position="60"/>
    </location>
</feature>
<evidence type="ECO:0000256" key="2">
    <source>
        <dbReference type="SAM" id="MobiDB-lite"/>
    </source>
</evidence>
<comment type="caution">
    <text evidence="3">The sequence shown here is derived from an EMBL/GenBank/DDBJ whole genome shotgun (WGS) entry which is preliminary data.</text>
</comment>
<reference evidence="3 4" key="1">
    <citation type="journal article" date="2013" name="PLoS ONE">
        <title>Predicting the Proteins of Angomonas deanei, Strigomonas culicis and Their Respective Endosymbionts Reveals New Aspects of the Trypanosomatidae Family.</title>
        <authorList>
            <person name="Motta M.C."/>
            <person name="Martins A.C."/>
            <person name="de Souza S.S."/>
            <person name="Catta-Preta C.M."/>
            <person name="Silva R."/>
            <person name="Klein C.C."/>
            <person name="de Almeida L.G."/>
            <person name="de Lima Cunha O."/>
            <person name="Ciapina L.P."/>
            <person name="Brocchi M."/>
            <person name="Colabardini A.C."/>
            <person name="de Araujo Lima B."/>
            <person name="Machado C.R."/>
            <person name="de Almeida Soares C.M."/>
            <person name="Probst C.M."/>
            <person name="de Menezes C.B."/>
            <person name="Thompson C.E."/>
            <person name="Bartholomeu D.C."/>
            <person name="Gradia D.F."/>
            <person name="Pavoni D.P."/>
            <person name="Grisard E.C."/>
            <person name="Fantinatti-Garboggini F."/>
            <person name="Marchini F.K."/>
            <person name="Rodrigues-Luiz G.F."/>
            <person name="Wagner G."/>
            <person name="Goldman G.H."/>
            <person name="Fietto J.L."/>
            <person name="Elias M.C."/>
            <person name="Goldman M.H."/>
            <person name="Sagot M.F."/>
            <person name="Pereira M."/>
            <person name="Stoco P.H."/>
            <person name="de Mendonca-Neto R.P."/>
            <person name="Teixeira S.M."/>
            <person name="Maciel T.E."/>
            <person name="de Oliveira Mendes T.A."/>
            <person name="Urmenyi T.P."/>
            <person name="de Souza W."/>
            <person name="Schenkman S."/>
            <person name="de Vasconcelos A.T."/>
        </authorList>
    </citation>
    <scope>NUCLEOTIDE SEQUENCE [LARGE SCALE GENOMIC DNA]</scope>
</reference>
<dbReference type="AlphaFoldDB" id="S9UYF8"/>
<keyword evidence="4" id="KW-1185">Reference proteome</keyword>
<organism evidence="3 4">
    <name type="scientific">Strigomonas culicis</name>
    <dbReference type="NCBI Taxonomy" id="28005"/>
    <lineage>
        <taxon>Eukaryota</taxon>
        <taxon>Discoba</taxon>
        <taxon>Euglenozoa</taxon>
        <taxon>Kinetoplastea</taxon>
        <taxon>Metakinetoplastina</taxon>
        <taxon>Trypanosomatida</taxon>
        <taxon>Trypanosomatidae</taxon>
        <taxon>Strigomonadinae</taxon>
        <taxon>Strigomonas</taxon>
    </lineage>
</organism>
<dbReference type="EMBL" id="ATMH01011954">
    <property type="protein sequence ID" value="EPY15565.1"/>
    <property type="molecule type" value="Genomic_DNA"/>
</dbReference>
<sequence length="535" mass="58366">MSNRKRSSAATSRSGSSKRKKSSAAGKKGKGRSPSSAAHGGSTSSNPLRAGANTSRTSSRGARPSVRGRAARGNSRGGKKKKANRSMTEEEAAAAQDAREAAVLDFLGTEADARAAVQAEARAFYTSPVFYFYAHYHAERRRCAAAVATERATATAHARLVEETAAASAAAAAAAEEAARTQAALRQRAAALEADLAAAREDAATQREAAAALAAERAELSQTLAELRGAQTVYLQLTTAQNDALRQQVCQLVRKNKDFLERLKRDLQRDATVWFKDLRAAMVEALQSKPTSGAAEAGGGDPRQRRDLREQVQACENALTLQQSELVQLLLNLNIKDNFYFFHYPVNPPEPPNMRSIAECLVHNDYDNWERYREAHYDTVFAGGGAAAGHHSPSTHYAFENDKAVDNHLENAASAYNTYRREKATGAELQQTSLHSRFPLLIREALQRLPKEKLLSIMDLLSFPNDEEEQQELNDRHEHPEAEETRTGSSNGKQHHSLFLPPYNNNINIVAKALYVLDAWEQLSSATAPADGSEG</sequence>
<evidence type="ECO:0000256" key="1">
    <source>
        <dbReference type="SAM" id="Coils"/>
    </source>
</evidence>
<feature type="compositionally biased region" description="Basic residues" evidence="2">
    <location>
        <begin position="16"/>
        <end position="31"/>
    </location>
</feature>
<feature type="coiled-coil region" evidence="1">
    <location>
        <begin position="175"/>
        <end position="270"/>
    </location>
</feature>
<feature type="compositionally biased region" description="Basic and acidic residues" evidence="2">
    <location>
        <begin position="473"/>
        <end position="486"/>
    </location>
</feature>
<name>S9UYF8_9TRYP</name>
<accession>S9UYF8</accession>
<proteinExistence type="predicted"/>
<feature type="region of interest" description="Disordered" evidence="2">
    <location>
        <begin position="467"/>
        <end position="497"/>
    </location>
</feature>
<evidence type="ECO:0000313" key="3">
    <source>
        <dbReference type="EMBL" id="EPY15565.1"/>
    </source>
</evidence>
<evidence type="ECO:0000313" key="4">
    <source>
        <dbReference type="Proteomes" id="UP000015354"/>
    </source>
</evidence>
<gene>
    <name evidence="3" type="ORF">STCU_11927</name>
</gene>
<dbReference type="Proteomes" id="UP000015354">
    <property type="component" value="Unassembled WGS sequence"/>
</dbReference>
<keyword evidence="1" id="KW-0175">Coiled coil</keyword>
<feature type="region of interest" description="Disordered" evidence="2">
    <location>
        <begin position="1"/>
        <end position="94"/>
    </location>
</feature>